<dbReference type="InterPro" id="IPR014721">
    <property type="entry name" value="Ribsml_uS5_D2-typ_fold_subgr"/>
</dbReference>
<feature type="domain" description="Galactokinase N-terminal" evidence="4">
    <location>
        <begin position="36"/>
        <end position="82"/>
    </location>
</feature>
<dbReference type="Gene3D" id="3.30.70.3170">
    <property type="match status" value="1"/>
</dbReference>
<dbReference type="Gene3D" id="3.30.230.10">
    <property type="match status" value="1"/>
</dbReference>
<dbReference type="Pfam" id="PF10509">
    <property type="entry name" value="GalKase_gal_bdg"/>
    <property type="match status" value="1"/>
</dbReference>
<dbReference type="InterPro" id="IPR036554">
    <property type="entry name" value="GHMP_kinase_C_sf"/>
</dbReference>
<evidence type="ECO:0000313" key="6">
    <source>
        <dbReference type="Proteomes" id="UP000199727"/>
    </source>
</evidence>
<proteinExistence type="predicted"/>
<keyword evidence="1" id="KW-0547">Nucleotide-binding</keyword>
<comment type="caution">
    <text evidence="5">The sequence shown here is derived from an EMBL/GenBank/DDBJ whole genome shotgun (WGS) entry which is preliminary data.</text>
</comment>
<feature type="domain" description="GHMP kinase C-terminal" evidence="3">
    <location>
        <begin position="442"/>
        <end position="513"/>
    </location>
</feature>
<dbReference type="SUPFAM" id="SSF54211">
    <property type="entry name" value="Ribosomal protein S5 domain 2-like"/>
    <property type="match status" value="1"/>
</dbReference>
<evidence type="ECO:0000256" key="2">
    <source>
        <dbReference type="ARBA" id="ARBA00022840"/>
    </source>
</evidence>
<dbReference type="PRINTS" id="PR00473">
    <property type="entry name" value="GALCTOKINASE"/>
</dbReference>
<dbReference type="GO" id="GO:0006012">
    <property type="term" value="P:galactose metabolic process"/>
    <property type="evidence" value="ECO:0007669"/>
    <property type="project" value="InterPro"/>
</dbReference>
<dbReference type="PIRSF" id="PIRSF000530">
    <property type="entry name" value="Galactokinase"/>
    <property type="match status" value="1"/>
</dbReference>
<dbReference type="InterPro" id="IPR020568">
    <property type="entry name" value="Ribosomal_Su5_D2-typ_SF"/>
</dbReference>
<dbReference type="InterPro" id="IPR019539">
    <property type="entry name" value="GalKase_N"/>
</dbReference>
<reference evidence="5 6" key="1">
    <citation type="submission" date="2017-06" db="EMBL/GenBank/DDBJ databases">
        <title>Global population genomics of the pathogenic fungus Cryptococcus neoformans var. grubii.</title>
        <authorList>
            <person name="Cuomo C."/>
            <person name="Litvintseva A."/>
            <person name="Chen Y."/>
            <person name="Young S."/>
            <person name="Zeng Q."/>
            <person name="Chapman S."/>
            <person name="Gujja S."/>
            <person name="Saif S."/>
            <person name="Birren B."/>
        </authorList>
    </citation>
    <scope>NUCLEOTIDE SEQUENCE [LARGE SCALE GENOMIC DNA]</scope>
    <source>
        <strain evidence="5 6">Tu259-1</strain>
    </source>
</reference>
<keyword evidence="2" id="KW-0067">ATP-binding</keyword>
<dbReference type="GO" id="GO:0004335">
    <property type="term" value="F:galactokinase activity"/>
    <property type="evidence" value="ECO:0007669"/>
    <property type="project" value="InterPro"/>
</dbReference>
<dbReference type="InterPro" id="IPR013750">
    <property type="entry name" value="GHMP_kinase_C_dom"/>
</dbReference>
<name>A0A854QMY9_CRYNE</name>
<dbReference type="EMBL" id="AMKT01000024">
    <property type="protein sequence ID" value="OXG26567.1"/>
    <property type="molecule type" value="Genomic_DNA"/>
</dbReference>
<dbReference type="OrthoDB" id="187738at2759"/>
<keyword evidence="5" id="KW-0418">Kinase</keyword>
<evidence type="ECO:0000313" key="5">
    <source>
        <dbReference type="EMBL" id="OXG26567.1"/>
    </source>
</evidence>
<dbReference type="FunFam" id="3.30.230.10:FF:000176">
    <property type="entry name" value="Galactokinase, putative"/>
    <property type="match status" value="1"/>
</dbReference>
<dbReference type="Pfam" id="PF08544">
    <property type="entry name" value="GHMP_kinases_C"/>
    <property type="match status" value="1"/>
</dbReference>
<organism evidence="5 6">
    <name type="scientific">Cryptococcus neoformans Tu259-1</name>
    <dbReference type="NCBI Taxonomy" id="1230072"/>
    <lineage>
        <taxon>Eukaryota</taxon>
        <taxon>Fungi</taxon>
        <taxon>Dikarya</taxon>
        <taxon>Basidiomycota</taxon>
        <taxon>Agaricomycotina</taxon>
        <taxon>Tremellomycetes</taxon>
        <taxon>Tremellales</taxon>
        <taxon>Cryptococcaceae</taxon>
        <taxon>Cryptococcus</taxon>
        <taxon>Cryptococcus neoformans species complex</taxon>
    </lineage>
</organism>
<dbReference type="InterPro" id="IPR006206">
    <property type="entry name" value="Mevalonate/galactokinase"/>
</dbReference>
<gene>
    <name evidence="5" type="ORF">C361_01326</name>
</gene>
<dbReference type="GO" id="GO:0005524">
    <property type="term" value="F:ATP binding"/>
    <property type="evidence" value="ECO:0007669"/>
    <property type="project" value="UniProtKB-KW"/>
</dbReference>
<sequence>MSAKVPITVFNSLQEIYPSASAVLREGQRWNTLLARFQEQFGEAPAYIVRAPGRVNVLGEHIDYSLFPVLPAAIEQDILFAFCPTRPVAGSNPTVRLENYDRKYSYPGCSFSLVPGEKGWDVGLDARGGWDKYVRAALLECLDELFPVGKGDGRQEAVGMDVLVSGSIPPGSGLSVIPQVVETCIMKLTKFQSSAAMVVGSVIMFLVANNLATGKTKADVVQLAINSEHRMGLRTGGMDQSASALALPNNLLHLSFHPGLLPAPLPLPGNVSLVITNSLAPHSLTDSAPEEYNLRVIEILIATRLILHHWKLESHFNDNPRPWLREVLGAWVGEKGHMGWEKEGEVMEKALGDIEWIKRDGGWSREEMVKYSGMNEEEFKKSYLDFLEIRAEKFHLYERLHHTLTESLRVHKFVHLCQSVSSSNPLPPSSDTPLPTATDILSQLGKLFDASHASMRDTYDCTHPLVDSLQELCLKSGAIGSRMTGGGWGGSVVSLVESSQVPEFLEKVRRGYEKYGNLEDEEWVEVGFATMPGHGAGVYVVEDGISMEDGTA</sequence>
<dbReference type="GO" id="GO:0005829">
    <property type="term" value="C:cytosol"/>
    <property type="evidence" value="ECO:0007669"/>
    <property type="project" value="TreeGrafter"/>
</dbReference>
<dbReference type="PANTHER" id="PTHR10457">
    <property type="entry name" value="MEVALONATE KINASE/GALACTOKINASE"/>
    <property type="match status" value="1"/>
</dbReference>
<evidence type="ECO:0000256" key="1">
    <source>
        <dbReference type="ARBA" id="ARBA00022741"/>
    </source>
</evidence>
<protein>
    <submittedName>
        <fullName evidence="5">Galactokinase</fullName>
    </submittedName>
</protein>
<dbReference type="PANTHER" id="PTHR10457:SF7">
    <property type="entry name" value="GALACTOKINASE-RELATED"/>
    <property type="match status" value="1"/>
</dbReference>
<dbReference type="PRINTS" id="PR00959">
    <property type="entry name" value="MEVGALKINASE"/>
</dbReference>
<dbReference type="AlphaFoldDB" id="A0A854QMY9"/>
<evidence type="ECO:0000259" key="4">
    <source>
        <dbReference type="Pfam" id="PF10509"/>
    </source>
</evidence>
<accession>A0A854QMY9</accession>
<evidence type="ECO:0000259" key="3">
    <source>
        <dbReference type="Pfam" id="PF08544"/>
    </source>
</evidence>
<dbReference type="InterPro" id="IPR000705">
    <property type="entry name" value="Galactokinase"/>
</dbReference>
<dbReference type="Proteomes" id="UP000199727">
    <property type="component" value="Unassembled WGS sequence"/>
</dbReference>
<dbReference type="Gene3D" id="1.20.1440.340">
    <property type="match status" value="1"/>
</dbReference>
<keyword evidence="5" id="KW-0808">Transferase</keyword>
<dbReference type="SUPFAM" id="SSF55060">
    <property type="entry name" value="GHMP Kinase, C-terminal domain"/>
    <property type="match status" value="1"/>
</dbReference>